<comment type="cofactor">
    <cofactor evidence="2">
        <name>Mg(2+)</name>
        <dbReference type="ChEBI" id="CHEBI:18420"/>
    </cofactor>
</comment>
<dbReference type="PANTHER" id="PTHR15362:SF4">
    <property type="entry name" value="CDP-DIACYLGLYCEROL--INOSITOL 3-PHOSPHATIDYLTRANSFERASE"/>
    <property type="match status" value="1"/>
</dbReference>
<evidence type="ECO:0000256" key="14">
    <source>
        <dbReference type="ARBA" id="ARBA00023209"/>
    </source>
</evidence>
<evidence type="ECO:0000256" key="5">
    <source>
        <dbReference type="ARBA" id="ARBA00013212"/>
    </source>
</evidence>
<dbReference type="GO" id="GO:0005794">
    <property type="term" value="C:Golgi apparatus"/>
    <property type="evidence" value="ECO:0007669"/>
    <property type="project" value="TreeGrafter"/>
</dbReference>
<dbReference type="EMBL" id="HBIW01021717">
    <property type="protein sequence ID" value="CAE0703281.1"/>
    <property type="molecule type" value="Transcribed_RNA"/>
</dbReference>
<keyword evidence="9" id="KW-0479">Metal-binding</keyword>
<evidence type="ECO:0000256" key="4">
    <source>
        <dbReference type="ARBA" id="ARBA00010441"/>
    </source>
</evidence>
<evidence type="ECO:0000256" key="18">
    <source>
        <dbReference type="SAM" id="MobiDB-lite"/>
    </source>
</evidence>
<organism evidence="20">
    <name type="scientific">Pelagomonas calceolata</name>
    <dbReference type="NCBI Taxonomy" id="35677"/>
    <lineage>
        <taxon>Eukaryota</taxon>
        <taxon>Sar</taxon>
        <taxon>Stramenopiles</taxon>
        <taxon>Ochrophyta</taxon>
        <taxon>Pelagophyceae</taxon>
        <taxon>Pelagomonadales</taxon>
        <taxon>Pelagomonadaceae</taxon>
        <taxon>Pelagomonas</taxon>
    </lineage>
</organism>
<feature type="transmembrane region" description="Helical" evidence="19">
    <location>
        <begin position="137"/>
        <end position="158"/>
    </location>
</feature>
<keyword evidence="11 19" id="KW-1133">Transmembrane helix</keyword>
<evidence type="ECO:0000256" key="11">
    <source>
        <dbReference type="ARBA" id="ARBA00022989"/>
    </source>
</evidence>
<feature type="region of interest" description="Disordered" evidence="18">
    <location>
        <begin position="220"/>
        <end position="249"/>
    </location>
</feature>
<evidence type="ECO:0000256" key="9">
    <source>
        <dbReference type="ARBA" id="ARBA00022723"/>
    </source>
</evidence>
<evidence type="ECO:0000256" key="12">
    <source>
        <dbReference type="ARBA" id="ARBA00023098"/>
    </source>
</evidence>
<dbReference type="GO" id="GO:0016020">
    <property type="term" value="C:membrane"/>
    <property type="evidence" value="ECO:0007669"/>
    <property type="project" value="UniProtKB-SubCell"/>
</dbReference>
<comment type="similarity">
    <text evidence="4 16 17">Belongs to the CDP-alcohol phosphatidyltransferase class-I family.</text>
</comment>
<dbReference type="PROSITE" id="PS00379">
    <property type="entry name" value="CDP_ALCOHOL_P_TRANSF"/>
    <property type="match status" value="1"/>
</dbReference>
<dbReference type="Pfam" id="PF01066">
    <property type="entry name" value="CDP-OH_P_transf"/>
    <property type="match status" value="1"/>
</dbReference>
<evidence type="ECO:0000313" key="20">
    <source>
        <dbReference type="EMBL" id="CAE0703281.1"/>
    </source>
</evidence>
<keyword evidence="8 19" id="KW-0812">Transmembrane</keyword>
<keyword evidence="6 16" id="KW-0444">Lipid biosynthesis</keyword>
<evidence type="ECO:0000256" key="7">
    <source>
        <dbReference type="ARBA" id="ARBA00022679"/>
    </source>
</evidence>
<sequence>MVHVALFVPNLIGYIRVILLYVCYATAMRDWKIATSCYILSFAGDLLDGWAARKFDQSSQFGYVLDMVTDRCATTGLISILCGLYPDYIPILLYFQMADLASHWYHVYSTSTEGSGHHKTKEALTERNIVLRKYYDIYWLFAYLCAGAEFTWIALYVLHWAPDFGVGPISLAFVTRYGFAPACLMKNIVNLCQFASAAQNLAIRDMQKRKNAVDPVLRTERRAQPQGSARRQNRGRAAALGARRAAKAS</sequence>
<keyword evidence="7 16" id="KW-0808">Transferase</keyword>
<proteinExistence type="inferred from homology"/>
<comment type="catalytic activity">
    <reaction evidence="16">
        <text>a CDP-1,2-diacyl-sn-glycerol + myo-inositol = a 1,2-diacyl-sn-glycero-3-phospho-(1D-myo-inositol) + CMP + H(+)</text>
        <dbReference type="Rhea" id="RHEA:11580"/>
        <dbReference type="ChEBI" id="CHEBI:15378"/>
        <dbReference type="ChEBI" id="CHEBI:17268"/>
        <dbReference type="ChEBI" id="CHEBI:57880"/>
        <dbReference type="ChEBI" id="CHEBI:58332"/>
        <dbReference type="ChEBI" id="CHEBI:60377"/>
        <dbReference type="EC" id="2.7.8.11"/>
    </reaction>
</comment>
<gene>
    <name evidence="20" type="ORF">PCAL00307_LOCUS18728</name>
    <name evidence="21" type="ORF">PECAL_1P27910</name>
</gene>
<evidence type="ECO:0000313" key="21">
    <source>
        <dbReference type="EMBL" id="CAH0366307.1"/>
    </source>
</evidence>
<keyword evidence="14 16" id="KW-0594">Phospholipid biosynthesis</keyword>
<comment type="cofactor">
    <cofactor evidence="1">
        <name>Mn(2+)</name>
        <dbReference type="ChEBI" id="CHEBI:29035"/>
    </cofactor>
</comment>
<evidence type="ECO:0000256" key="1">
    <source>
        <dbReference type="ARBA" id="ARBA00001936"/>
    </source>
</evidence>
<keyword evidence="15 16" id="KW-1208">Phospholipid metabolism</keyword>
<evidence type="ECO:0000256" key="2">
    <source>
        <dbReference type="ARBA" id="ARBA00001946"/>
    </source>
</evidence>
<evidence type="ECO:0000256" key="16">
    <source>
        <dbReference type="PIRNR" id="PIRNR000848"/>
    </source>
</evidence>
<keyword evidence="12 16" id="KW-0443">Lipid metabolism</keyword>
<evidence type="ECO:0000256" key="19">
    <source>
        <dbReference type="SAM" id="Phobius"/>
    </source>
</evidence>
<evidence type="ECO:0000256" key="6">
    <source>
        <dbReference type="ARBA" id="ARBA00022516"/>
    </source>
</evidence>
<dbReference type="InterPro" id="IPR014387">
    <property type="entry name" value="CDP_diag_ino_3_P_euk"/>
</dbReference>
<evidence type="ECO:0000256" key="10">
    <source>
        <dbReference type="ARBA" id="ARBA00022842"/>
    </source>
</evidence>
<evidence type="ECO:0000313" key="22">
    <source>
        <dbReference type="Proteomes" id="UP000789595"/>
    </source>
</evidence>
<keyword evidence="10" id="KW-0460">Magnesium</keyword>
<dbReference type="GO" id="GO:0046872">
    <property type="term" value="F:metal ion binding"/>
    <property type="evidence" value="ECO:0007669"/>
    <property type="project" value="UniProtKB-KW"/>
</dbReference>
<evidence type="ECO:0000256" key="13">
    <source>
        <dbReference type="ARBA" id="ARBA00023136"/>
    </source>
</evidence>
<dbReference type="Proteomes" id="UP000789595">
    <property type="component" value="Unassembled WGS sequence"/>
</dbReference>
<dbReference type="EMBL" id="CAKKNE010000001">
    <property type="protein sequence ID" value="CAH0366307.1"/>
    <property type="molecule type" value="Genomic_DNA"/>
</dbReference>
<dbReference type="InterPro" id="IPR000462">
    <property type="entry name" value="CDP-OH_P_trans"/>
</dbReference>
<keyword evidence="22" id="KW-1185">Reference proteome</keyword>
<protein>
    <recommendedName>
        <fullName evidence="5 16">CDP-diacylglycerol--inositol 3-phosphatidyltransferase</fullName>
        <ecNumber evidence="5 16">2.7.8.11</ecNumber>
    </recommendedName>
</protein>
<dbReference type="Gene3D" id="1.20.120.1760">
    <property type="match status" value="1"/>
</dbReference>
<evidence type="ECO:0000256" key="3">
    <source>
        <dbReference type="ARBA" id="ARBA00004141"/>
    </source>
</evidence>
<dbReference type="PANTHER" id="PTHR15362">
    <property type="entry name" value="PHOSPHATIDYLINOSITOL SYNTHASE"/>
    <property type="match status" value="1"/>
</dbReference>
<evidence type="ECO:0000256" key="17">
    <source>
        <dbReference type="RuleBase" id="RU003750"/>
    </source>
</evidence>
<dbReference type="GO" id="GO:0003881">
    <property type="term" value="F:CDP-diacylglycerol-inositol 3-phosphatidyltransferase activity"/>
    <property type="evidence" value="ECO:0007669"/>
    <property type="project" value="UniProtKB-UniRule"/>
</dbReference>
<feature type="transmembrane region" description="Helical" evidence="19">
    <location>
        <begin position="6"/>
        <end position="24"/>
    </location>
</feature>
<keyword evidence="13 16" id="KW-0472">Membrane</keyword>
<reference evidence="20" key="1">
    <citation type="submission" date="2021-01" db="EMBL/GenBank/DDBJ databases">
        <authorList>
            <person name="Corre E."/>
            <person name="Pelletier E."/>
            <person name="Niang G."/>
            <person name="Scheremetjew M."/>
            <person name="Finn R."/>
            <person name="Kale V."/>
            <person name="Holt S."/>
            <person name="Cochrane G."/>
            <person name="Meng A."/>
            <person name="Brown T."/>
            <person name="Cohen L."/>
        </authorList>
    </citation>
    <scope>NUCLEOTIDE SEQUENCE</scope>
    <source>
        <strain evidence="20">CCMP1756</strain>
    </source>
</reference>
<accession>A0A7S4EC38</accession>
<dbReference type="InterPro" id="IPR043130">
    <property type="entry name" value="CDP-OH_PTrfase_TM_dom"/>
</dbReference>
<dbReference type="GO" id="GO:0006661">
    <property type="term" value="P:phosphatidylinositol biosynthetic process"/>
    <property type="evidence" value="ECO:0007669"/>
    <property type="project" value="TreeGrafter"/>
</dbReference>
<dbReference type="OrthoDB" id="10251079at2759"/>
<comment type="subcellular location">
    <subcellularLocation>
        <location evidence="3">Membrane</location>
        <topology evidence="3">Multi-pass membrane protein</topology>
    </subcellularLocation>
</comment>
<evidence type="ECO:0000256" key="8">
    <source>
        <dbReference type="ARBA" id="ARBA00022692"/>
    </source>
</evidence>
<dbReference type="PIRSF" id="PIRSF000848">
    <property type="entry name" value="CDP_diag_ino_3_P"/>
    <property type="match status" value="1"/>
</dbReference>
<evidence type="ECO:0000256" key="15">
    <source>
        <dbReference type="ARBA" id="ARBA00023264"/>
    </source>
</evidence>
<dbReference type="AlphaFoldDB" id="A0A7S4EC38"/>
<reference evidence="21" key="2">
    <citation type="submission" date="2021-11" db="EMBL/GenBank/DDBJ databases">
        <authorList>
            <consortium name="Genoscope - CEA"/>
            <person name="William W."/>
        </authorList>
    </citation>
    <scope>NUCLEOTIDE SEQUENCE</scope>
</reference>
<dbReference type="EC" id="2.7.8.11" evidence="5 16"/>
<dbReference type="InterPro" id="IPR048254">
    <property type="entry name" value="CDP_ALCOHOL_P_TRANSF_CS"/>
</dbReference>
<name>A0A7S4EC38_9STRA</name>